<evidence type="ECO:0000313" key="2">
    <source>
        <dbReference type="EMBL" id="MFC7079216.1"/>
    </source>
</evidence>
<dbReference type="Pfam" id="PF26032">
    <property type="entry name" value="DUF8008"/>
    <property type="match status" value="1"/>
</dbReference>
<feature type="region of interest" description="Disordered" evidence="1">
    <location>
        <begin position="75"/>
        <end position="96"/>
    </location>
</feature>
<dbReference type="GeneID" id="79305825"/>
<evidence type="ECO:0000313" key="3">
    <source>
        <dbReference type="Proteomes" id="UP001596407"/>
    </source>
</evidence>
<feature type="region of interest" description="Disordered" evidence="1">
    <location>
        <begin position="1"/>
        <end position="24"/>
    </location>
</feature>
<dbReference type="RefSeq" id="WP_276282759.1">
    <property type="nucleotide sequence ID" value="NZ_CP119812.1"/>
</dbReference>
<dbReference type="Proteomes" id="UP001596407">
    <property type="component" value="Unassembled WGS sequence"/>
</dbReference>
<organism evidence="2 3">
    <name type="scientific">Halorussus caseinilyticus</name>
    <dbReference type="NCBI Taxonomy" id="3034025"/>
    <lineage>
        <taxon>Archaea</taxon>
        <taxon>Methanobacteriati</taxon>
        <taxon>Methanobacteriota</taxon>
        <taxon>Stenosarchaea group</taxon>
        <taxon>Halobacteria</taxon>
        <taxon>Halobacteriales</taxon>
        <taxon>Haladaptataceae</taxon>
        <taxon>Halorussus</taxon>
    </lineage>
</organism>
<evidence type="ECO:0000256" key="1">
    <source>
        <dbReference type="SAM" id="MobiDB-lite"/>
    </source>
</evidence>
<accession>A0ABD5WFK6</accession>
<proteinExistence type="predicted"/>
<reference evidence="2 3" key="1">
    <citation type="journal article" date="2019" name="Int. J. Syst. Evol. Microbiol.">
        <title>The Global Catalogue of Microorganisms (GCM) 10K type strain sequencing project: providing services to taxonomists for standard genome sequencing and annotation.</title>
        <authorList>
            <consortium name="The Broad Institute Genomics Platform"/>
            <consortium name="The Broad Institute Genome Sequencing Center for Infectious Disease"/>
            <person name="Wu L."/>
            <person name="Ma J."/>
        </authorList>
    </citation>
    <scope>NUCLEOTIDE SEQUENCE [LARGE SCALE GENOMIC DNA]</scope>
    <source>
        <strain evidence="2 3">DT72</strain>
    </source>
</reference>
<comment type="caution">
    <text evidence="2">The sequence shown here is derived from an EMBL/GenBank/DDBJ whole genome shotgun (WGS) entry which is preliminary data.</text>
</comment>
<gene>
    <name evidence="2" type="ORF">ACFQJ6_02745</name>
</gene>
<dbReference type="InterPro" id="IPR058321">
    <property type="entry name" value="DUF8008"/>
</dbReference>
<dbReference type="EMBL" id="JBHSZH010000002">
    <property type="protein sequence ID" value="MFC7079216.1"/>
    <property type="molecule type" value="Genomic_DNA"/>
</dbReference>
<dbReference type="AlphaFoldDB" id="A0ABD5WFK6"/>
<keyword evidence="3" id="KW-1185">Reference proteome</keyword>
<name>A0ABD5WFK6_9EURY</name>
<sequence length="96" mass="10540">MTSTTTNDRQPESATQHRQSDTEQTALDALREELARRTLDAMVELSTHRLVKTKRERTADGLTYTETVVVLKADVDLPGESTLGEPDGPNTNEVAG</sequence>
<protein>
    <submittedName>
        <fullName evidence="2">Uncharacterized protein</fullName>
    </submittedName>
</protein>